<gene>
    <name evidence="3" type="ORF">QYE76_007439</name>
</gene>
<name>A0AAD8W4B2_LOLMU</name>
<reference evidence="3" key="1">
    <citation type="submission" date="2023-07" db="EMBL/GenBank/DDBJ databases">
        <title>A chromosome-level genome assembly of Lolium multiflorum.</title>
        <authorList>
            <person name="Chen Y."/>
            <person name="Copetti D."/>
            <person name="Kolliker R."/>
            <person name="Studer B."/>
        </authorList>
    </citation>
    <scope>NUCLEOTIDE SEQUENCE</scope>
    <source>
        <strain evidence="3">02402/16</strain>
        <tissue evidence="3">Leaf</tissue>
    </source>
</reference>
<keyword evidence="1" id="KW-0175">Coiled coil</keyword>
<dbReference type="Proteomes" id="UP001231189">
    <property type="component" value="Unassembled WGS sequence"/>
</dbReference>
<evidence type="ECO:0000313" key="3">
    <source>
        <dbReference type="EMBL" id="KAK1633124.1"/>
    </source>
</evidence>
<dbReference type="EMBL" id="JAUUTY010000005">
    <property type="protein sequence ID" value="KAK1633124.1"/>
    <property type="molecule type" value="Genomic_DNA"/>
</dbReference>
<sequence length="843" mass="92330">MRGRRDPTRITTIGLRKSDVQKRFPRIAAEVPESFEPARQFWDDEDPDPFVVVNKHKMGRTHTPRPGNLPAQNPDHASDTDDDVVVLEVHEHVTPLAAEVGPEFERALAPRARKDKAPASDAGTSEVPRVRKTPASDAGSGEAPPAKRYKKSSTGPAGRKRKQNISVASGPALVLTRSAPGMRPETAEDTGRSSPPHQSPARSGAGKAPSSPRGGKTSSGCVAPNPTHSRAEEDFFSPPELEDTGASNMGAGSEDAGRSEPLVPPVLEKKKKKKVTVTSPSKAPPATSSPAKSTVALPPAPTDRAPPALRQSPAEGAMVTAEQLTAAVKAAMAPASSSQAQPLVLHTGRAAMAAGEKVSSQLGRVVELNRGSANLGALQHLVERWNLADLSDATLGIGKDGKAKLDPRGRRSTVQHFSQLKHAVKEFDNAWHDANNNVLSVLDTRKQVFEELLWEHQGLNEAFAALKLEHSHCQAALPEASMDDLSAQVAALKGKPRLPRELQAQREETAKLKDQLIQAGTEHARAVHQAISTGATQVEETRKQFAETEEQLRRELEDERRRLREQKEHLEAVQAYMTGIEDMVKDMLSPEFDRVKRWAAIKMDLRKYTWKNYRGISITSRRIGWHACIGIGRVTEGCGPSSEGPQPPQLGCSRLYGVARRGWWVSTTTHYGTPGTTSINHIAIYIEMADHADHLRGAARRAQKRYDEIKVTLEADLIGSFREPVHMASDGRGSHRRCTRWDRPLCPVGERTRSLQERTTWWLARYTSLENLVNTLERVALRVIREIMRPSCQPGSSFGINMVGPGTTLAKMETRAAALVYKRRPLHAIGSVMMASATSRREK</sequence>
<evidence type="ECO:0000256" key="1">
    <source>
        <dbReference type="SAM" id="Coils"/>
    </source>
</evidence>
<comment type="caution">
    <text evidence="3">The sequence shown here is derived from an EMBL/GenBank/DDBJ whole genome shotgun (WGS) entry which is preliminary data.</text>
</comment>
<evidence type="ECO:0000256" key="2">
    <source>
        <dbReference type="SAM" id="MobiDB-lite"/>
    </source>
</evidence>
<feature type="region of interest" description="Disordered" evidence="2">
    <location>
        <begin position="56"/>
        <end position="82"/>
    </location>
</feature>
<organism evidence="3 4">
    <name type="scientific">Lolium multiflorum</name>
    <name type="common">Italian ryegrass</name>
    <name type="synonym">Lolium perenne subsp. multiflorum</name>
    <dbReference type="NCBI Taxonomy" id="4521"/>
    <lineage>
        <taxon>Eukaryota</taxon>
        <taxon>Viridiplantae</taxon>
        <taxon>Streptophyta</taxon>
        <taxon>Embryophyta</taxon>
        <taxon>Tracheophyta</taxon>
        <taxon>Spermatophyta</taxon>
        <taxon>Magnoliopsida</taxon>
        <taxon>Liliopsida</taxon>
        <taxon>Poales</taxon>
        <taxon>Poaceae</taxon>
        <taxon>BOP clade</taxon>
        <taxon>Pooideae</taxon>
        <taxon>Poodae</taxon>
        <taxon>Poeae</taxon>
        <taxon>Poeae Chloroplast Group 2 (Poeae type)</taxon>
        <taxon>Loliodinae</taxon>
        <taxon>Loliinae</taxon>
        <taxon>Lolium</taxon>
    </lineage>
</organism>
<feature type="coiled-coil region" evidence="1">
    <location>
        <begin position="535"/>
        <end position="576"/>
    </location>
</feature>
<protein>
    <submittedName>
        <fullName evidence="3">Uncharacterized protein</fullName>
    </submittedName>
</protein>
<evidence type="ECO:0000313" key="4">
    <source>
        <dbReference type="Proteomes" id="UP001231189"/>
    </source>
</evidence>
<accession>A0AAD8W4B2</accession>
<dbReference type="AlphaFoldDB" id="A0AAD8W4B2"/>
<feature type="region of interest" description="Disordered" evidence="2">
    <location>
        <begin position="94"/>
        <end position="314"/>
    </location>
</feature>
<keyword evidence="4" id="KW-1185">Reference proteome</keyword>
<feature type="compositionally biased region" description="Low complexity" evidence="2">
    <location>
        <begin position="276"/>
        <end position="296"/>
    </location>
</feature>
<proteinExistence type="predicted"/>